<proteinExistence type="inferred from homology"/>
<dbReference type="Pfam" id="PF00015">
    <property type="entry name" value="MCPsignal"/>
    <property type="match status" value="1"/>
</dbReference>
<feature type="transmembrane region" description="Helical" evidence="4">
    <location>
        <begin position="174"/>
        <end position="193"/>
    </location>
</feature>
<organism evidence="7 8">
    <name type="scientific">Deinococcus xianganensis</name>
    <dbReference type="NCBI Taxonomy" id="1507289"/>
    <lineage>
        <taxon>Bacteria</taxon>
        <taxon>Thermotogati</taxon>
        <taxon>Deinococcota</taxon>
        <taxon>Deinococci</taxon>
        <taxon>Deinococcales</taxon>
        <taxon>Deinococcaceae</taxon>
        <taxon>Deinococcus</taxon>
    </lineage>
</organism>
<evidence type="ECO:0008006" key="9">
    <source>
        <dbReference type="Google" id="ProtNLM"/>
    </source>
</evidence>
<dbReference type="Gene3D" id="6.10.340.10">
    <property type="match status" value="1"/>
</dbReference>
<dbReference type="GO" id="GO:0007165">
    <property type="term" value="P:signal transduction"/>
    <property type="evidence" value="ECO:0007669"/>
    <property type="project" value="UniProtKB-KW"/>
</dbReference>
<dbReference type="PROSITE" id="PS50111">
    <property type="entry name" value="CHEMOTAXIS_TRANSDUC_2"/>
    <property type="match status" value="1"/>
</dbReference>
<comment type="caution">
    <text evidence="7">The sequence shown here is derived from an EMBL/GenBank/DDBJ whole genome shotgun (WGS) entry which is preliminary data.</text>
</comment>
<comment type="similarity">
    <text evidence="2">Belongs to the methyl-accepting chemotaxis (MCP) protein family.</text>
</comment>
<evidence type="ECO:0000259" key="5">
    <source>
        <dbReference type="PROSITE" id="PS50111"/>
    </source>
</evidence>
<protein>
    <recommendedName>
        <fullName evidence="9">HAMP domain-containing protein</fullName>
    </recommendedName>
</protein>
<evidence type="ECO:0000313" key="8">
    <source>
        <dbReference type="Proteomes" id="UP000430519"/>
    </source>
</evidence>
<evidence type="ECO:0000256" key="4">
    <source>
        <dbReference type="SAM" id="Phobius"/>
    </source>
</evidence>
<reference evidence="7 8" key="1">
    <citation type="submission" date="2019-11" db="EMBL/GenBank/DDBJ databases">
        <title>Genome sequence of Deinococcus xianganensis Y35, AI-2 producing algicidal bacterium, isolated from lake water.</title>
        <authorList>
            <person name="Li Y."/>
        </authorList>
    </citation>
    <scope>NUCLEOTIDE SEQUENCE [LARGE SCALE GENOMIC DNA]</scope>
    <source>
        <strain evidence="7 8">Y35</strain>
    </source>
</reference>
<sequence>MPMPIRLKLTGVLLLLLLPLLLTGVISVRALDRAALTSADLNRGLIQARTLTNLRAAANRVTLLSAEQLLVPGGAWLDTQDARSDALKELSALPDSARLTAVRQDWAAFDRELSAILDASAPRAQTLRRFERNFEPARQQFGRSVNSYLDAQEATLGAQQAGLAADLRRAHETVLLTGLIGGLLAVLAAWWIVRRLVHAVEAVERSVGRLADGYLDDVPETRSRDEVGRMLRALGRLVAHNRHLVQTMDVLSRGEPQPPFPLRHPDDTLSLAVQNLNRHAQETAAAALAVAGGNLAQDVPLRSDRDALGGALRDMIAQLRAFALQSQDASAQLNLASQSLVAATAQQSTSVHQQSAAIAETTAAVEEVRTTSRHAVDLAGRVSRQADAARVVAEQGVQATRDAGQGMHALQGRVDDIAQNMLHLSRHSRQISEIVETVSELADQSNLLALNAAIEANRAGEHGRGFAVVAQEIRTLAEQSKEAAGQIRRTLEDAQQATNAAVLATEEGSKQAQVGTTLIDRAGQTIEELARVNDDAARMASQIAEAVEQHALSMEQIAVAMNDINEATAQHLNVTQDNQQVARRLQDLVTDLNGHAGRYRT</sequence>
<dbReference type="InterPro" id="IPR003660">
    <property type="entry name" value="HAMP_dom"/>
</dbReference>
<keyword evidence="8" id="KW-1185">Reference proteome</keyword>
<keyword evidence="4" id="KW-1133">Transmembrane helix</keyword>
<dbReference type="PROSITE" id="PS50885">
    <property type="entry name" value="HAMP"/>
    <property type="match status" value="2"/>
</dbReference>
<dbReference type="PANTHER" id="PTHR32089">
    <property type="entry name" value="METHYL-ACCEPTING CHEMOTAXIS PROTEIN MCPB"/>
    <property type="match status" value="1"/>
</dbReference>
<dbReference type="SUPFAM" id="SSF58104">
    <property type="entry name" value="Methyl-accepting chemotaxis protein (MCP) signaling domain"/>
    <property type="match status" value="1"/>
</dbReference>
<feature type="domain" description="Methyl-accepting transducer" evidence="5">
    <location>
        <begin position="329"/>
        <end position="565"/>
    </location>
</feature>
<dbReference type="GO" id="GO:0016020">
    <property type="term" value="C:membrane"/>
    <property type="evidence" value="ECO:0007669"/>
    <property type="project" value="InterPro"/>
</dbReference>
<dbReference type="EMBL" id="WVHK01000118">
    <property type="protein sequence ID" value="MXV21679.1"/>
    <property type="molecule type" value="Genomic_DNA"/>
</dbReference>
<dbReference type="PANTHER" id="PTHR32089:SF112">
    <property type="entry name" value="LYSOZYME-LIKE PROTEIN-RELATED"/>
    <property type="match status" value="1"/>
</dbReference>
<dbReference type="SMART" id="SM00304">
    <property type="entry name" value="HAMP"/>
    <property type="match status" value="2"/>
</dbReference>
<keyword evidence="1 3" id="KW-0807">Transducer</keyword>
<evidence type="ECO:0000313" key="7">
    <source>
        <dbReference type="EMBL" id="MXV21679.1"/>
    </source>
</evidence>
<dbReference type="SMART" id="SM00283">
    <property type="entry name" value="MA"/>
    <property type="match status" value="1"/>
</dbReference>
<keyword evidence="4" id="KW-0812">Transmembrane</keyword>
<evidence type="ECO:0000256" key="3">
    <source>
        <dbReference type="PROSITE-ProRule" id="PRU00284"/>
    </source>
</evidence>
<gene>
    <name evidence="7" type="ORF">GLX28_18835</name>
</gene>
<evidence type="ECO:0000259" key="6">
    <source>
        <dbReference type="PROSITE" id="PS50885"/>
    </source>
</evidence>
<name>A0A6I4YH28_9DEIO</name>
<evidence type="ECO:0000256" key="2">
    <source>
        <dbReference type="ARBA" id="ARBA00029447"/>
    </source>
</evidence>
<feature type="domain" description="HAMP" evidence="6">
    <location>
        <begin position="274"/>
        <end position="324"/>
    </location>
</feature>
<dbReference type="Gene3D" id="1.10.287.950">
    <property type="entry name" value="Methyl-accepting chemotaxis protein"/>
    <property type="match status" value="1"/>
</dbReference>
<keyword evidence="4" id="KW-0472">Membrane</keyword>
<accession>A0A6I4YH28</accession>
<dbReference type="AlphaFoldDB" id="A0A6I4YH28"/>
<evidence type="ECO:0000256" key="1">
    <source>
        <dbReference type="ARBA" id="ARBA00023224"/>
    </source>
</evidence>
<dbReference type="InterPro" id="IPR004089">
    <property type="entry name" value="MCPsignal_dom"/>
</dbReference>
<feature type="domain" description="HAMP" evidence="6">
    <location>
        <begin position="194"/>
        <end position="246"/>
    </location>
</feature>
<dbReference type="Proteomes" id="UP000430519">
    <property type="component" value="Unassembled WGS sequence"/>
</dbReference>